<evidence type="ECO:0000256" key="1">
    <source>
        <dbReference type="ARBA" id="ARBA00004651"/>
    </source>
</evidence>
<keyword evidence="2" id="KW-1003">Cell membrane</keyword>
<dbReference type="GO" id="GO:0004984">
    <property type="term" value="F:olfactory receptor activity"/>
    <property type="evidence" value="ECO:0007669"/>
    <property type="project" value="InterPro"/>
</dbReference>
<organism evidence="11 12">
    <name type="scientific">Arctia plantaginis</name>
    <name type="common">Wood tiger moth</name>
    <name type="synonym">Phalaena plantaginis</name>
    <dbReference type="NCBI Taxonomy" id="874455"/>
    <lineage>
        <taxon>Eukaryota</taxon>
        <taxon>Metazoa</taxon>
        <taxon>Ecdysozoa</taxon>
        <taxon>Arthropoda</taxon>
        <taxon>Hexapoda</taxon>
        <taxon>Insecta</taxon>
        <taxon>Pterygota</taxon>
        <taxon>Neoptera</taxon>
        <taxon>Endopterygota</taxon>
        <taxon>Lepidoptera</taxon>
        <taxon>Glossata</taxon>
        <taxon>Ditrysia</taxon>
        <taxon>Noctuoidea</taxon>
        <taxon>Erebidae</taxon>
        <taxon>Arctiinae</taxon>
        <taxon>Arctia</taxon>
    </lineage>
</organism>
<dbReference type="GO" id="GO:0007165">
    <property type="term" value="P:signal transduction"/>
    <property type="evidence" value="ECO:0007669"/>
    <property type="project" value="UniProtKB-KW"/>
</dbReference>
<accession>A0A8S0ZX48</accession>
<evidence type="ECO:0000256" key="2">
    <source>
        <dbReference type="ARBA" id="ARBA00022475"/>
    </source>
</evidence>
<keyword evidence="7 10" id="KW-0472">Membrane</keyword>
<keyword evidence="6 10" id="KW-1133">Transmembrane helix</keyword>
<feature type="transmembrane region" description="Helical" evidence="10">
    <location>
        <begin position="292"/>
        <end position="314"/>
    </location>
</feature>
<evidence type="ECO:0000313" key="12">
    <source>
        <dbReference type="Proteomes" id="UP000494256"/>
    </source>
</evidence>
<protein>
    <recommendedName>
        <fullName evidence="13">Odorant receptor</fullName>
    </recommendedName>
</protein>
<feature type="transmembrane region" description="Helical" evidence="10">
    <location>
        <begin position="383"/>
        <end position="404"/>
    </location>
</feature>
<proteinExistence type="predicted"/>
<feature type="transmembrane region" description="Helical" evidence="10">
    <location>
        <begin position="129"/>
        <end position="150"/>
    </location>
</feature>
<comment type="caution">
    <text evidence="11">The sequence shown here is derived from an EMBL/GenBank/DDBJ whole genome shotgun (WGS) entry which is preliminary data.</text>
</comment>
<comment type="subcellular location">
    <subcellularLocation>
        <location evidence="1">Cell membrane</location>
        <topology evidence="1">Multi-pass membrane protein</topology>
    </subcellularLocation>
</comment>
<evidence type="ECO:0000256" key="8">
    <source>
        <dbReference type="ARBA" id="ARBA00023170"/>
    </source>
</evidence>
<evidence type="ECO:0000256" key="3">
    <source>
        <dbReference type="ARBA" id="ARBA00022606"/>
    </source>
</evidence>
<dbReference type="AlphaFoldDB" id="A0A8S0ZX48"/>
<dbReference type="PANTHER" id="PTHR21137:SF35">
    <property type="entry name" value="ODORANT RECEPTOR 19A-RELATED"/>
    <property type="match status" value="1"/>
</dbReference>
<evidence type="ECO:0000256" key="5">
    <source>
        <dbReference type="ARBA" id="ARBA00022725"/>
    </source>
</evidence>
<evidence type="ECO:0000256" key="4">
    <source>
        <dbReference type="ARBA" id="ARBA00022692"/>
    </source>
</evidence>
<keyword evidence="9" id="KW-0807">Transducer</keyword>
<keyword evidence="3" id="KW-0716">Sensory transduction</keyword>
<dbReference type="Proteomes" id="UP000494256">
    <property type="component" value="Unassembled WGS sequence"/>
</dbReference>
<dbReference type="GO" id="GO:0005886">
    <property type="term" value="C:plasma membrane"/>
    <property type="evidence" value="ECO:0007669"/>
    <property type="project" value="UniProtKB-SubCell"/>
</dbReference>
<dbReference type="InterPro" id="IPR004117">
    <property type="entry name" value="7tm6_olfct_rcpt"/>
</dbReference>
<evidence type="ECO:0008006" key="13">
    <source>
        <dbReference type="Google" id="ProtNLM"/>
    </source>
</evidence>
<feature type="transmembrane region" description="Helical" evidence="10">
    <location>
        <begin position="170"/>
        <end position="190"/>
    </location>
</feature>
<feature type="transmembrane region" description="Helical" evidence="10">
    <location>
        <begin position="266"/>
        <end position="286"/>
    </location>
</feature>
<dbReference type="Pfam" id="PF02949">
    <property type="entry name" value="7tm_6"/>
    <property type="match status" value="3"/>
</dbReference>
<dbReference type="EMBL" id="CADEBD010000302">
    <property type="protein sequence ID" value="CAB3236527.1"/>
    <property type="molecule type" value="Genomic_DNA"/>
</dbReference>
<dbReference type="PANTHER" id="PTHR21137">
    <property type="entry name" value="ODORANT RECEPTOR"/>
    <property type="match status" value="1"/>
</dbReference>
<evidence type="ECO:0000256" key="10">
    <source>
        <dbReference type="SAM" id="Phobius"/>
    </source>
</evidence>
<reference evidence="11 12" key="1">
    <citation type="submission" date="2020-04" db="EMBL/GenBank/DDBJ databases">
        <authorList>
            <person name="Wallbank WR R."/>
            <person name="Pardo Diaz C."/>
            <person name="Kozak K."/>
            <person name="Martin S."/>
            <person name="Jiggins C."/>
            <person name="Moest M."/>
            <person name="Warren A I."/>
            <person name="Byers J.R.P. K."/>
            <person name="Montejo-Kovacevich G."/>
            <person name="Yen C E."/>
        </authorList>
    </citation>
    <scope>NUCLEOTIDE SEQUENCE [LARGE SCALE GENOMIC DNA]</scope>
</reference>
<dbReference type="GO" id="GO:0005549">
    <property type="term" value="F:odorant binding"/>
    <property type="evidence" value="ECO:0007669"/>
    <property type="project" value="InterPro"/>
</dbReference>
<evidence type="ECO:0000256" key="6">
    <source>
        <dbReference type="ARBA" id="ARBA00022989"/>
    </source>
</evidence>
<sequence>MGVFVKNATMSVSISLTVLKMAGLWAPEHLKGSRKLLYSCYTVVIFMFLLGIYIIIQVVDLCIIWGDIALMTGTAFLLFTNLAQAAKIVNILGRRKRIQVIINDADKELSGIENDGEGKIVKSCNKEMVILQALYVSVTFVTTLGWATSAEEGQLPLRAWYPYDTTRSPAYELTYVHQVVALLIAAYLNVAKDTLVAALIAQCTCRLRLIGHALENLAIDLDTTDKYAFTPDQETSIYSRLRLCVIRHQKTLEAAKELQACFSEPTFAQFTVSLIIICVTAFQMSMMGTDNLVRLLSMGTYLMNMAFQVFIYCYQGTYLSEESSKIASSVYCCPWYMCSVRLRRELLIVMLRTRRITKLTAGGFTTLSLASFMAIWGDLTLMTSASFLLFTNLAFATKAINVVMKRRAIQEIINTSDDELTAEDRMDGIEIVKRYPYDTSKSPAYEVTYVNQSSALMISALVNVCLDTMVTSLIAVCCCRLRLVALSLRTLCSSLEPSKKLMLCKEDETVQERIKQCVVKHQAALKTAAQIQTCFTKPILAQFSVSVVIICVTAYQLALSCKIAGAAYWCPWYLCSVRLRRELLIVMQRTRHVTKLTAGGFTTLSLDCFTSIIKASYTFFTVLKQVEDRNEK</sequence>
<feature type="transmembrane region" description="Helical" evidence="10">
    <location>
        <begin position="36"/>
        <end position="56"/>
    </location>
</feature>
<feature type="transmembrane region" description="Helical" evidence="10">
    <location>
        <begin position="359"/>
        <end position="377"/>
    </location>
</feature>
<name>A0A8S0ZX48_ARCPL</name>
<gene>
    <name evidence="11" type="ORF">APLA_LOCUS7413</name>
</gene>
<keyword evidence="8" id="KW-0675">Receptor</keyword>
<evidence type="ECO:0000256" key="7">
    <source>
        <dbReference type="ARBA" id="ARBA00023136"/>
    </source>
</evidence>
<evidence type="ECO:0000313" key="11">
    <source>
        <dbReference type="EMBL" id="CAB3236527.1"/>
    </source>
</evidence>
<dbReference type="OrthoDB" id="9992747at2759"/>
<evidence type="ECO:0000256" key="9">
    <source>
        <dbReference type="ARBA" id="ARBA00023224"/>
    </source>
</evidence>
<feature type="transmembrane region" description="Helical" evidence="10">
    <location>
        <begin position="68"/>
        <end position="89"/>
    </location>
</feature>
<keyword evidence="5" id="KW-0552">Olfaction</keyword>
<keyword evidence="4 10" id="KW-0812">Transmembrane</keyword>